<proteinExistence type="predicted"/>
<feature type="transmembrane region" description="Helical" evidence="1">
    <location>
        <begin position="20"/>
        <end position="41"/>
    </location>
</feature>
<evidence type="ECO:0000256" key="1">
    <source>
        <dbReference type="SAM" id="Phobius"/>
    </source>
</evidence>
<evidence type="ECO:0000313" key="2">
    <source>
        <dbReference type="EMBL" id="RBQ17401.1"/>
    </source>
</evidence>
<evidence type="ECO:0000313" key="3">
    <source>
        <dbReference type="Proteomes" id="UP000253303"/>
    </source>
</evidence>
<keyword evidence="3" id="KW-1185">Reference proteome</keyword>
<dbReference type="AlphaFoldDB" id="A0A366LTZ9"/>
<organism evidence="2 3">
    <name type="scientific">Spongiactinospora rosea</name>
    <dbReference type="NCBI Taxonomy" id="2248750"/>
    <lineage>
        <taxon>Bacteria</taxon>
        <taxon>Bacillati</taxon>
        <taxon>Actinomycetota</taxon>
        <taxon>Actinomycetes</taxon>
        <taxon>Streptosporangiales</taxon>
        <taxon>Streptosporangiaceae</taxon>
        <taxon>Spongiactinospora</taxon>
    </lineage>
</organism>
<keyword evidence="1" id="KW-0812">Transmembrane</keyword>
<gene>
    <name evidence="2" type="ORF">DP939_26130</name>
</gene>
<dbReference type="Proteomes" id="UP000253303">
    <property type="component" value="Unassembled WGS sequence"/>
</dbReference>
<dbReference type="EMBL" id="QMEY01000012">
    <property type="protein sequence ID" value="RBQ17401.1"/>
    <property type="molecule type" value="Genomic_DNA"/>
</dbReference>
<feature type="transmembrane region" description="Helical" evidence="1">
    <location>
        <begin position="47"/>
        <end position="65"/>
    </location>
</feature>
<comment type="caution">
    <text evidence="2">The sequence shown here is derived from an EMBL/GenBank/DDBJ whole genome shotgun (WGS) entry which is preliminary data.</text>
</comment>
<protein>
    <submittedName>
        <fullName evidence="2">Uncharacterized protein</fullName>
    </submittedName>
</protein>
<keyword evidence="1" id="KW-1133">Transmembrane helix</keyword>
<accession>A0A366LTZ9</accession>
<keyword evidence="1" id="KW-0472">Membrane</keyword>
<sequence>MTSVYNPSQEFRVNGSFGRFVLPFAAPLVMFFLVMLLLGAIFTATTVGGVLVGLAGTGALVGVLARKYAKMADRTLIRFSPFGVELEDGSGFRARLAWGDITRVGEVQTRMASPRTIGRPGGMRVRAGTMRSLGLIGWGERVVPQRIPGWMRQRLAAVPVDRRTGRPEVSIPLGAIDPAWQNGDMGSWVARYRPDLMQAAA</sequence>
<reference evidence="2 3" key="1">
    <citation type="submission" date="2018-06" db="EMBL/GenBank/DDBJ databases">
        <title>Sphaerisporangium craniellae sp. nov., isolated from a marine sponge in the South China Sea.</title>
        <authorList>
            <person name="Li L."/>
        </authorList>
    </citation>
    <scope>NUCLEOTIDE SEQUENCE [LARGE SCALE GENOMIC DNA]</scope>
    <source>
        <strain evidence="2 3">LHW63015</strain>
    </source>
</reference>
<name>A0A366LTZ9_9ACTN</name>